<accession>A0AAD9Z6A9</accession>
<reference evidence="10" key="1">
    <citation type="submission" date="2022-11" db="EMBL/GenBank/DDBJ databases">
        <title>Chromosomal genome sequence assembly and mating type (MAT) locus characterization of the leprose asexual lichenized fungus Lepraria neglecta (Nyl.) Erichsen.</title>
        <authorList>
            <person name="Allen J.L."/>
            <person name="Pfeffer B."/>
        </authorList>
    </citation>
    <scope>NUCLEOTIDE SEQUENCE</scope>
    <source>
        <strain evidence="10">Allen 5258</strain>
    </source>
</reference>
<dbReference type="PANTHER" id="PTHR11051:SF8">
    <property type="entry name" value="PROTEIN-GLUCOSYLGALACTOSYLHYDROXYLYSINE GLUCOSIDASE"/>
    <property type="match status" value="1"/>
</dbReference>
<feature type="chain" id="PRO_5041916048" description="alpha,alpha-trehalase" evidence="6">
    <location>
        <begin position="24"/>
        <end position="1046"/>
    </location>
</feature>
<dbReference type="Pfam" id="PF03633">
    <property type="entry name" value="Glyco_hydro_65C"/>
    <property type="match status" value="1"/>
</dbReference>
<dbReference type="Pfam" id="PF03636">
    <property type="entry name" value="Glyco_hydro_65N"/>
    <property type="match status" value="1"/>
</dbReference>
<dbReference type="InterPro" id="IPR011013">
    <property type="entry name" value="Gal_mutarotase_sf_dom"/>
</dbReference>
<dbReference type="InterPro" id="IPR005194">
    <property type="entry name" value="Glyco_hydro_65_C"/>
</dbReference>
<evidence type="ECO:0000256" key="6">
    <source>
        <dbReference type="SAM" id="SignalP"/>
    </source>
</evidence>
<dbReference type="InterPro" id="IPR008928">
    <property type="entry name" value="6-hairpin_glycosidase_sf"/>
</dbReference>
<feature type="domain" description="Glycoside hydrolase family 65 C-terminal" evidence="8">
    <location>
        <begin position="766"/>
        <end position="807"/>
    </location>
</feature>
<dbReference type="Proteomes" id="UP001276659">
    <property type="component" value="Unassembled WGS sequence"/>
</dbReference>
<sequence length="1046" mass="113291">MHCLRSLLISAFGFFLFDFNTDAQGVGPGQALNTSISTSIYNTRFENVTWDNAAWEVRTTNLDQGHYQSRLSIANGYLGINVAAVGPFFEVDTPVDGDNINGWPLFSTRQTFATIAGFFDEQATTNRTNFPWLNQYGGESVISGIPHWGGIVVDLGAGVYLDATVDNTTISSFSSTLNAKEGISTWSYTWTPANSSTSFDIIYTMFAHKLYINQGFVQLQIQPSADTNCTIVNVMDGTSAVRTYFTSSGMEGTQIYTAVTPYNVHNVTAYLYSTIEGSAEVDMSTLAIVTDKLYIGVNDSSIAQGASAALKAGQMTTVTKYVGGASSDGFLDPQRTAQGECMQAMQNGFCQSMATHVEEWSVVFPADSVDNYTYPENDTLPADEYIIESAITAVLNPYYLLQNTISANALSNASYAPIDTWSISVGGLTSDSYAGLVFWDAEIWMQPGLAVSFPQAVKQIANYRAERYGQAKANAQTAYQSSKNTTSFSSDAAVFSWTSGRYGNCTGTGPCFDYEYHINGDIAQEFANYWVVSGDTEFFNATLFPVYNSIATFYSEVVTKNGSQYTLTNMTDPDEYANMVDNGGFTMPLIADTLTNANTFAQMFGMSTNSTFEDIAANIFISRNGDAGIIDEYTGMNGSISVKQADVVLVTFPLNYQNNYTAQDSLNDLTYYAGKQSLNGPGMTYAIFSIDASAVETSGCASYTYQQYSEQPYARAPWFQFSEQLTDDFTTNGGTHPAYPFLTGHGGANQVTVFGYLGLRLTPDLTLHLDPSLPPQIPNLKYRTFYWQGWPISAVANQTHTTVTRLSDPYMAANMTFANSSIPVQIGNSNSITYQLPPNGTITLSNRIIANVTAVAGNIAQCLPITSPDDFQPGQFPISAVDGAASTKWQPNLSNVSQSLTVTLASQPFQPVTGFFFDWAQNPPTNFTVVFHNTSTPDSSAVTATSISTVDISTPYNTTLISLITPYTSNTTNVTLIPPVYSGSYATLMIQGNQATNLTNSTGATVAEWAIIGSTGQTLPMGGGMKRRGLDLGRYLRGGDAVQEKG</sequence>
<dbReference type="SUPFAM" id="SSF48208">
    <property type="entry name" value="Six-hairpin glycosidases"/>
    <property type="match status" value="1"/>
</dbReference>
<comment type="catalytic activity">
    <reaction evidence="1">
        <text>alpha,alpha-trehalose + H2O = alpha-D-glucose + beta-D-glucose</text>
        <dbReference type="Rhea" id="RHEA:32675"/>
        <dbReference type="ChEBI" id="CHEBI:15377"/>
        <dbReference type="ChEBI" id="CHEBI:15903"/>
        <dbReference type="ChEBI" id="CHEBI:16551"/>
        <dbReference type="ChEBI" id="CHEBI:17925"/>
        <dbReference type="EC" id="3.2.1.28"/>
    </reaction>
</comment>
<protein>
    <recommendedName>
        <fullName evidence="3">alpha,alpha-trehalase</fullName>
        <ecNumber evidence="3">3.2.1.28</ecNumber>
    </recommendedName>
</protein>
<dbReference type="GO" id="GO:0004555">
    <property type="term" value="F:alpha,alpha-trehalase activity"/>
    <property type="evidence" value="ECO:0007669"/>
    <property type="project" value="UniProtKB-EC"/>
</dbReference>
<dbReference type="GO" id="GO:0030246">
    <property type="term" value="F:carbohydrate binding"/>
    <property type="evidence" value="ECO:0007669"/>
    <property type="project" value="InterPro"/>
</dbReference>
<dbReference type="Gene3D" id="2.60.120.260">
    <property type="entry name" value="Galactose-binding domain-like"/>
    <property type="match status" value="1"/>
</dbReference>
<gene>
    <name evidence="10" type="ORF">OEA41_003840</name>
</gene>
<dbReference type="EC" id="3.2.1.28" evidence="3"/>
<keyword evidence="4" id="KW-0378">Hydrolase</keyword>
<dbReference type="SUPFAM" id="SSF74650">
    <property type="entry name" value="Galactose mutarotase-like"/>
    <property type="match status" value="1"/>
</dbReference>
<keyword evidence="6" id="KW-0732">Signal</keyword>
<dbReference type="PANTHER" id="PTHR11051">
    <property type="entry name" value="GLYCOSYL HYDROLASE-RELATED"/>
    <property type="match status" value="1"/>
</dbReference>
<dbReference type="Gene3D" id="2.60.420.10">
    <property type="entry name" value="Maltose phosphorylase, domain 3"/>
    <property type="match status" value="1"/>
</dbReference>
<dbReference type="FunFam" id="1.50.10.10:FF:000032">
    <property type="entry name" value="Vacuolar acid trehalase"/>
    <property type="match status" value="1"/>
</dbReference>
<organism evidence="10 11">
    <name type="scientific">Lepraria neglecta</name>
    <dbReference type="NCBI Taxonomy" id="209136"/>
    <lineage>
        <taxon>Eukaryota</taxon>
        <taxon>Fungi</taxon>
        <taxon>Dikarya</taxon>
        <taxon>Ascomycota</taxon>
        <taxon>Pezizomycotina</taxon>
        <taxon>Lecanoromycetes</taxon>
        <taxon>OSLEUM clade</taxon>
        <taxon>Lecanoromycetidae</taxon>
        <taxon>Lecanorales</taxon>
        <taxon>Lecanorineae</taxon>
        <taxon>Stereocaulaceae</taxon>
        <taxon>Lepraria</taxon>
    </lineage>
</organism>
<evidence type="ECO:0000256" key="3">
    <source>
        <dbReference type="ARBA" id="ARBA00012757"/>
    </source>
</evidence>
<dbReference type="Gene3D" id="1.50.10.10">
    <property type="match status" value="1"/>
</dbReference>
<dbReference type="GO" id="GO:0009277">
    <property type="term" value="C:fungal-type cell wall"/>
    <property type="evidence" value="ECO:0007669"/>
    <property type="project" value="TreeGrafter"/>
</dbReference>
<dbReference type="Pfam" id="PF03632">
    <property type="entry name" value="Glyco_hydro_65m"/>
    <property type="match status" value="1"/>
</dbReference>
<evidence type="ECO:0000256" key="4">
    <source>
        <dbReference type="ARBA" id="ARBA00022801"/>
    </source>
</evidence>
<evidence type="ECO:0000259" key="8">
    <source>
        <dbReference type="Pfam" id="PF03633"/>
    </source>
</evidence>
<dbReference type="EMBL" id="JASNWA010000008">
    <property type="protein sequence ID" value="KAK3171756.1"/>
    <property type="molecule type" value="Genomic_DNA"/>
</dbReference>
<evidence type="ECO:0000256" key="1">
    <source>
        <dbReference type="ARBA" id="ARBA00001576"/>
    </source>
</evidence>
<proteinExistence type="inferred from homology"/>
<comment type="caution">
    <text evidence="10">The sequence shown here is derived from an EMBL/GenBank/DDBJ whole genome shotgun (WGS) entry which is preliminary data.</text>
</comment>
<dbReference type="InterPro" id="IPR005195">
    <property type="entry name" value="Glyco_hydro_65_M"/>
</dbReference>
<evidence type="ECO:0000256" key="5">
    <source>
        <dbReference type="ARBA" id="ARBA00023180"/>
    </source>
</evidence>
<keyword evidence="5" id="KW-0325">Glycoprotein</keyword>
<dbReference type="Gene3D" id="2.70.98.40">
    <property type="entry name" value="Glycoside hydrolase, family 65, N-terminal domain"/>
    <property type="match status" value="1"/>
</dbReference>
<dbReference type="InterPro" id="IPR037018">
    <property type="entry name" value="GH65_N"/>
</dbReference>
<dbReference type="AlphaFoldDB" id="A0AAD9Z6A9"/>
<evidence type="ECO:0000259" key="9">
    <source>
        <dbReference type="Pfam" id="PF03636"/>
    </source>
</evidence>
<evidence type="ECO:0000256" key="2">
    <source>
        <dbReference type="ARBA" id="ARBA00006768"/>
    </source>
</evidence>
<feature type="domain" description="Glycoside hydrolase family 65 N-terminal" evidence="9">
    <location>
        <begin position="60"/>
        <end position="328"/>
    </location>
</feature>
<name>A0AAD9Z6A9_9LECA</name>
<dbReference type="InterPro" id="IPR012341">
    <property type="entry name" value="6hp_glycosidase-like_sf"/>
</dbReference>
<evidence type="ECO:0000313" key="10">
    <source>
        <dbReference type="EMBL" id="KAK3171756.1"/>
    </source>
</evidence>
<feature type="signal peptide" evidence="6">
    <location>
        <begin position="1"/>
        <end position="23"/>
    </location>
</feature>
<feature type="domain" description="Glycoside hydrolase family 65 central catalytic" evidence="7">
    <location>
        <begin position="421"/>
        <end position="632"/>
    </location>
</feature>
<keyword evidence="11" id="KW-1185">Reference proteome</keyword>
<dbReference type="GO" id="GO:0005993">
    <property type="term" value="P:trehalose catabolic process"/>
    <property type="evidence" value="ECO:0007669"/>
    <property type="project" value="TreeGrafter"/>
</dbReference>
<evidence type="ECO:0000259" key="7">
    <source>
        <dbReference type="Pfam" id="PF03632"/>
    </source>
</evidence>
<dbReference type="InterPro" id="IPR005196">
    <property type="entry name" value="Glyco_hydro_65_N"/>
</dbReference>
<comment type="similarity">
    <text evidence="2">Belongs to the glycosyl hydrolase 65 family.</text>
</comment>
<evidence type="ECO:0000313" key="11">
    <source>
        <dbReference type="Proteomes" id="UP001276659"/>
    </source>
</evidence>